<reference evidence="2 3" key="1">
    <citation type="journal article" date="2011" name="Science">
        <title>The ecoresponsive genome of Daphnia pulex.</title>
        <authorList>
            <person name="Colbourne J.K."/>
            <person name="Pfrender M.E."/>
            <person name="Gilbert D."/>
            <person name="Thomas W.K."/>
            <person name="Tucker A."/>
            <person name="Oakley T.H."/>
            <person name="Tokishita S."/>
            <person name="Aerts A."/>
            <person name="Arnold G.J."/>
            <person name="Basu M.K."/>
            <person name="Bauer D.J."/>
            <person name="Caceres C.E."/>
            <person name="Carmel L."/>
            <person name="Casola C."/>
            <person name="Choi J.H."/>
            <person name="Detter J.C."/>
            <person name="Dong Q."/>
            <person name="Dusheyko S."/>
            <person name="Eads B.D."/>
            <person name="Frohlich T."/>
            <person name="Geiler-Samerotte K.A."/>
            <person name="Gerlach D."/>
            <person name="Hatcher P."/>
            <person name="Jogdeo S."/>
            <person name="Krijgsveld J."/>
            <person name="Kriventseva E.V."/>
            <person name="Kultz D."/>
            <person name="Laforsch C."/>
            <person name="Lindquist E."/>
            <person name="Lopez J."/>
            <person name="Manak J.R."/>
            <person name="Muller J."/>
            <person name="Pangilinan J."/>
            <person name="Patwardhan R.P."/>
            <person name="Pitluck S."/>
            <person name="Pritham E.J."/>
            <person name="Rechtsteiner A."/>
            <person name="Rho M."/>
            <person name="Rogozin I.B."/>
            <person name="Sakarya O."/>
            <person name="Salamov A."/>
            <person name="Schaack S."/>
            <person name="Shapiro H."/>
            <person name="Shiga Y."/>
            <person name="Skalitzky C."/>
            <person name="Smith Z."/>
            <person name="Souvorov A."/>
            <person name="Sung W."/>
            <person name="Tang Z."/>
            <person name="Tsuchiya D."/>
            <person name="Tu H."/>
            <person name="Vos H."/>
            <person name="Wang M."/>
            <person name="Wolf Y.I."/>
            <person name="Yamagata H."/>
            <person name="Yamada T."/>
            <person name="Ye Y."/>
            <person name="Shaw J.R."/>
            <person name="Andrews J."/>
            <person name="Crease T.J."/>
            <person name="Tang H."/>
            <person name="Lucas S.M."/>
            <person name="Robertson H.M."/>
            <person name="Bork P."/>
            <person name="Koonin E.V."/>
            <person name="Zdobnov E.M."/>
            <person name="Grigoriev I.V."/>
            <person name="Lynch M."/>
            <person name="Boore J.L."/>
        </authorList>
    </citation>
    <scope>NUCLEOTIDE SEQUENCE [LARGE SCALE GENOMIC DNA]</scope>
</reference>
<sequence>MDIFYSRNILQKLNLTWLSTTHSKIIEIISPLLDRTASAYQFSKFLEEGFDLAINNTLQGIKILDDSYPIIEIISPLIHGTASAYQFSKFLEEGFDLASQQHTPRNCPSHKSSQLFIYAMDITQWRNSEVRQALEAEVRSENLNPTCSSQAETVNNNADKVRSENLNPTCSSQAETVNTNADKVHSENLNPICLSQAETANTNADKVSLMD</sequence>
<dbReference type="HOGENOM" id="CLU_1305978_0_0_1"/>
<dbReference type="OrthoDB" id="6394212at2759"/>
<name>E9HP86_DAPPU</name>
<protein>
    <submittedName>
        <fullName evidence="2">Uncharacterized protein</fullName>
    </submittedName>
</protein>
<dbReference type="Proteomes" id="UP000000305">
    <property type="component" value="Unassembled WGS sequence"/>
</dbReference>
<evidence type="ECO:0000313" key="2">
    <source>
        <dbReference type="EMBL" id="EFX66393.1"/>
    </source>
</evidence>
<dbReference type="InParanoid" id="E9HP86"/>
<dbReference type="EMBL" id="GL732704">
    <property type="protein sequence ID" value="EFX66393.1"/>
    <property type="molecule type" value="Genomic_DNA"/>
</dbReference>
<organism evidence="2 3">
    <name type="scientific">Daphnia pulex</name>
    <name type="common">Water flea</name>
    <dbReference type="NCBI Taxonomy" id="6669"/>
    <lineage>
        <taxon>Eukaryota</taxon>
        <taxon>Metazoa</taxon>
        <taxon>Ecdysozoa</taxon>
        <taxon>Arthropoda</taxon>
        <taxon>Crustacea</taxon>
        <taxon>Branchiopoda</taxon>
        <taxon>Diplostraca</taxon>
        <taxon>Cladocera</taxon>
        <taxon>Anomopoda</taxon>
        <taxon>Daphniidae</taxon>
        <taxon>Daphnia</taxon>
    </lineage>
</organism>
<gene>
    <name evidence="2" type="ORF">DAPPUDRAFT_263168</name>
</gene>
<evidence type="ECO:0000256" key="1">
    <source>
        <dbReference type="SAM" id="MobiDB-lite"/>
    </source>
</evidence>
<keyword evidence="3" id="KW-1185">Reference proteome</keyword>
<proteinExistence type="predicted"/>
<accession>E9HP86</accession>
<dbReference type="AlphaFoldDB" id="E9HP86"/>
<feature type="region of interest" description="Disordered" evidence="1">
    <location>
        <begin position="146"/>
        <end position="172"/>
    </location>
</feature>
<dbReference type="KEGG" id="dpx:DAPPUDRAFT_263168"/>
<evidence type="ECO:0000313" key="3">
    <source>
        <dbReference type="Proteomes" id="UP000000305"/>
    </source>
</evidence>